<dbReference type="Gene3D" id="1.10.10.10">
    <property type="entry name" value="Winged helix-like DNA-binding domain superfamily/Winged helix DNA-binding domain"/>
    <property type="match status" value="1"/>
</dbReference>
<evidence type="ECO:0000256" key="1">
    <source>
        <dbReference type="ARBA" id="ARBA00023015"/>
    </source>
</evidence>
<evidence type="ECO:0000313" key="5">
    <source>
        <dbReference type="EMBL" id="SVA71136.1"/>
    </source>
</evidence>
<keyword evidence="3" id="KW-0804">Transcription</keyword>
<proteinExistence type="predicted"/>
<organism evidence="5">
    <name type="scientific">marine metagenome</name>
    <dbReference type="NCBI Taxonomy" id="408172"/>
    <lineage>
        <taxon>unclassified sequences</taxon>
        <taxon>metagenomes</taxon>
        <taxon>ecological metagenomes</taxon>
    </lineage>
</organism>
<accession>A0A381Y224</accession>
<evidence type="ECO:0000256" key="3">
    <source>
        <dbReference type="ARBA" id="ARBA00023163"/>
    </source>
</evidence>
<keyword evidence="1" id="KW-0805">Transcription regulation</keyword>
<dbReference type="InterPro" id="IPR036388">
    <property type="entry name" value="WH-like_DNA-bd_sf"/>
</dbReference>
<dbReference type="AlphaFoldDB" id="A0A381Y224"/>
<dbReference type="SMART" id="SM00895">
    <property type="entry name" value="FCD"/>
    <property type="match status" value="1"/>
</dbReference>
<dbReference type="GO" id="GO:0003677">
    <property type="term" value="F:DNA binding"/>
    <property type="evidence" value="ECO:0007669"/>
    <property type="project" value="UniProtKB-KW"/>
</dbReference>
<dbReference type="InterPro" id="IPR008920">
    <property type="entry name" value="TF_FadR/GntR_C"/>
</dbReference>
<feature type="domain" description="HTH gntR-type" evidence="4">
    <location>
        <begin position="12"/>
        <end position="79"/>
    </location>
</feature>
<dbReference type="InterPro" id="IPR011711">
    <property type="entry name" value="GntR_C"/>
</dbReference>
<dbReference type="Gene3D" id="1.20.120.530">
    <property type="entry name" value="GntR ligand-binding domain-like"/>
    <property type="match status" value="1"/>
</dbReference>
<dbReference type="GO" id="GO:0003700">
    <property type="term" value="F:DNA-binding transcription factor activity"/>
    <property type="evidence" value="ECO:0007669"/>
    <property type="project" value="InterPro"/>
</dbReference>
<dbReference type="PROSITE" id="PS50949">
    <property type="entry name" value="HTH_GNTR"/>
    <property type="match status" value="1"/>
</dbReference>
<dbReference type="Pfam" id="PF07729">
    <property type="entry name" value="FCD"/>
    <property type="match status" value="1"/>
</dbReference>
<dbReference type="InterPro" id="IPR000524">
    <property type="entry name" value="Tscrpt_reg_HTH_GntR"/>
</dbReference>
<dbReference type="SUPFAM" id="SSF48008">
    <property type="entry name" value="GntR ligand-binding domain-like"/>
    <property type="match status" value="1"/>
</dbReference>
<dbReference type="Pfam" id="PF00392">
    <property type="entry name" value="GntR"/>
    <property type="match status" value="1"/>
</dbReference>
<sequence length="237" mass="26495">MQNKGGDKVTKHNLNDFAYKLIKDDIISCVLQPGMEVSEGSIIARYGLSKAPTRSALIRLKQEGLIASRGRQGSVVSRIMLSDVQEIFQLRLLIEVTVARLAAGKVNVTKIRELNKDVRTKCKTGKRRNMAGYLRANRKFHQYVAESSGNQRLAVLASSLMEQHERIVHLGLAKQNRRHDFLHFHDEFVDALINGDGERAGRLVETSLRKGQEKVMTALMMGSTDQISVVGINLSLE</sequence>
<gene>
    <name evidence="5" type="ORF">METZ01_LOCUS123990</name>
</gene>
<protein>
    <recommendedName>
        <fullName evidence="4">HTH gntR-type domain-containing protein</fullName>
    </recommendedName>
</protein>
<evidence type="ECO:0000259" key="4">
    <source>
        <dbReference type="PROSITE" id="PS50949"/>
    </source>
</evidence>
<dbReference type="SMART" id="SM00345">
    <property type="entry name" value="HTH_GNTR"/>
    <property type="match status" value="1"/>
</dbReference>
<dbReference type="InterPro" id="IPR036390">
    <property type="entry name" value="WH_DNA-bd_sf"/>
</dbReference>
<dbReference type="EMBL" id="UINC01017228">
    <property type="protein sequence ID" value="SVA71136.1"/>
    <property type="molecule type" value="Genomic_DNA"/>
</dbReference>
<evidence type="ECO:0000256" key="2">
    <source>
        <dbReference type="ARBA" id="ARBA00023125"/>
    </source>
</evidence>
<reference evidence="5" key="1">
    <citation type="submission" date="2018-05" db="EMBL/GenBank/DDBJ databases">
        <authorList>
            <person name="Lanie J.A."/>
            <person name="Ng W.-L."/>
            <person name="Kazmierczak K.M."/>
            <person name="Andrzejewski T.M."/>
            <person name="Davidsen T.M."/>
            <person name="Wayne K.J."/>
            <person name="Tettelin H."/>
            <person name="Glass J.I."/>
            <person name="Rusch D."/>
            <person name="Podicherti R."/>
            <person name="Tsui H.-C.T."/>
            <person name="Winkler M.E."/>
        </authorList>
    </citation>
    <scope>NUCLEOTIDE SEQUENCE</scope>
</reference>
<keyword evidence="2" id="KW-0238">DNA-binding</keyword>
<dbReference type="PANTHER" id="PTHR43537">
    <property type="entry name" value="TRANSCRIPTIONAL REGULATOR, GNTR FAMILY"/>
    <property type="match status" value="1"/>
</dbReference>
<name>A0A381Y224_9ZZZZ</name>
<dbReference type="SUPFAM" id="SSF46785">
    <property type="entry name" value="Winged helix' DNA-binding domain"/>
    <property type="match status" value="1"/>
</dbReference>
<dbReference type="PANTHER" id="PTHR43537:SF5">
    <property type="entry name" value="UXU OPERON TRANSCRIPTIONAL REGULATOR"/>
    <property type="match status" value="1"/>
</dbReference>